<organism evidence="2 3">
    <name type="scientific">Plakobranchus ocellatus</name>
    <dbReference type="NCBI Taxonomy" id="259542"/>
    <lineage>
        <taxon>Eukaryota</taxon>
        <taxon>Metazoa</taxon>
        <taxon>Spiralia</taxon>
        <taxon>Lophotrochozoa</taxon>
        <taxon>Mollusca</taxon>
        <taxon>Gastropoda</taxon>
        <taxon>Heterobranchia</taxon>
        <taxon>Euthyneura</taxon>
        <taxon>Panpulmonata</taxon>
        <taxon>Sacoglossa</taxon>
        <taxon>Placobranchoidea</taxon>
        <taxon>Plakobranchidae</taxon>
        <taxon>Plakobranchus</taxon>
    </lineage>
</organism>
<evidence type="ECO:0000313" key="3">
    <source>
        <dbReference type="Proteomes" id="UP000735302"/>
    </source>
</evidence>
<feature type="region of interest" description="Disordered" evidence="1">
    <location>
        <begin position="37"/>
        <end position="56"/>
    </location>
</feature>
<dbReference type="AlphaFoldDB" id="A0AAV4BJL8"/>
<gene>
    <name evidence="2" type="ORF">PoB_004721500</name>
</gene>
<dbReference type="Proteomes" id="UP000735302">
    <property type="component" value="Unassembled WGS sequence"/>
</dbReference>
<evidence type="ECO:0000313" key="2">
    <source>
        <dbReference type="EMBL" id="GFO20710.1"/>
    </source>
</evidence>
<accession>A0AAV4BJL8</accession>
<name>A0AAV4BJL8_9GAST</name>
<keyword evidence="3" id="KW-1185">Reference proteome</keyword>
<proteinExistence type="predicted"/>
<evidence type="ECO:0000256" key="1">
    <source>
        <dbReference type="SAM" id="MobiDB-lite"/>
    </source>
</evidence>
<dbReference type="EMBL" id="BLXT01005191">
    <property type="protein sequence ID" value="GFO20710.1"/>
    <property type="molecule type" value="Genomic_DNA"/>
</dbReference>
<feature type="region of interest" description="Disordered" evidence="1">
    <location>
        <begin position="1"/>
        <end position="28"/>
    </location>
</feature>
<reference evidence="2 3" key="1">
    <citation type="journal article" date="2021" name="Elife">
        <title>Chloroplast acquisition without the gene transfer in kleptoplastic sea slugs, Plakobranchus ocellatus.</title>
        <authorList>
            <person name="Maeda T."/>
            <person name="Takahashi S."/>
            <person name="Yoshida T."/>
            <person name="Shimamura S."/>
            <person name="Takaki Y."/>
            <person name="Nagai Y."/>
            <person name="Toyoda A."/>
            <person name="Suzuki Y."/>
            <person name="Arimoto A."/>
            <person name="Ishii H."/>
            <person name="Satoh N."/>
            <person name="Nishiyama T."/>
            <person name="Hasebe M."/>
            <person name="Maruyama T."/>
            <person name="Minagawa J."/>
            <person name="Obokata J."/>
            <person name="Shigenobu S."/>
        </authorList>
    </citation>
    <scope>NUCLEOTIDE SEQUENCE [LARGE SCALE GENOMIC DNA]</scope>
</reference>
<feature type="compositionally biased region" description="Basic and acidic residues" evidence="1">
    <location>
        <begin position="1"/>
        <end position="11"/>
    </location>
</feature>
<feature type="compositionally biased region" description="Basic residues" evidence="1">
    <location>
        <begin position="105"/>
        <end position="115"/>
    </location>
</feature>
<sequence>MYVQECKERTSKGVTQSLSRTEQKELEDNTCISDPRSCLWRPTSSPTPPTAAPSGSDEVDLLYRDACLPGTSTGIVVSGIRGAPQAPRQSSSHTGHQQEKVGRAKERRVKTGLKI</sequence>
<feature type="region of interest" description="Disordered" evidence="1">
    <location>
        <begin position="78"/>
        <end position="115"/>
    </location>
</feature>
<comment type="caution">
    <text evidence="2">The sequence shown here is derived from an EMBL/GenBank/DDBJ whole genome shotgun (WGS) entry which is preliminary data.</text>
</comment>
<protein>
    <submittedName>
        <fullName evidence="2">Uncharacterized protein</fullName>
    </submittedName>
</protein>